<dbReference type="InterPro" id="IPR028051">
    <property type="entry name" value="CheX-like_dom"/>
</dbReference>
<dbReference type="CDD" id="cd17911">
    <property type="entry name" value="CheC_ClassIII"/>
    <property type="match status" value="1"/>
</dbReference>
<evidence type="ECO:0000313" key="5">
    <source>
        <dbReference type="Proteomes" id="UP000605144"/>
    </source>
</evidence>
<evidence type="ECO:0000259" key="3">
    <source>
        <dbReference type="Pfam" id="PF13690"/>
    </source>
</evidence>
<dbReference type="AlphaFoldDB" id="A0A833DRW9"/>
<proteinExistence type="predicted"/>
<dbReference type="InterPro" id="IPR050992">
    <property type="entry name" value="CheZ_family_phosphatases"/>
</dbReference>
<name>A0A833DRW9_9EURY</name>
<comment type="caution">
    <text evidence="4">The sequence shown here is derived from an EMBL/GenBank/DDBJ whole genome shotgun (WGS) entry which is preliminary data.</text>
</comment>
<dbReference type="SUPFAM" id="SSF103039">
    <property type="entry name" value="CheC-like"/>
    <property type="match status" value="1"/>
</dbReference>
<reference evidence="4" key="1">
    <citation type="journal article" date="2020" name="ISME J.">
        <title>Gammaproteobacteria mediating utilization of methyl-, sulfur- and petroleum organic compounds in deep ocean hydrothermal plumes.</title>
        <authorList>
            <person name="Zhou Z."/>
            <person name="Liu Y."/>
            <person name="Pan J."/>
            <person name="Cron B.R."/>
            <person name="Toner B.M."/>
            <person name="Anantharaman K."/>
            <person name="Breier J.A."/>
            <person name="Dick G.J."/>
            <person name="Li M."/>
        </authorList>
    </citation>
    <scope>NUCLEOTIDE SEQUENCE</scope>
    <source>
        <strain evidence="4">SZUA-1385</strain>
    </source>
</reference>
<accession>A0A833DRW9</accession>
<evidence type="ECO:0000313" key="4">
    <source>
        <dbReference type="EMBL" id="HIP17561.1"/>
    </source>
</evidence>
<dbReference type="GO" id="GO:0016787">
    <property type="term" value="F:hydrolase activity"/>
    <property type="evidence" value="ECO:0007669"/>
    <property type="project" value="UniProtKB-KW"/>
</dbReference>
<dbReference type="PANTHER" id="PTHR43693:SF1">
    <property type="entry name" value="PROTEIN PHOSPHATASE CHEZ"/>
    <property type="match status" value="1"/>
</dbReference>
<dbReference type="GO" id="GO:0006935">
    <property type="term" value="P:chemotaxis"/>
    <property type="evidence" value="ECO:0007669"/>
    <property type="project" value="UniProtKB-KW"/>
</dbReference>
<protein>
    <submittedName>
        <fullName evidence="4">Chemotaxis protein CheX</fullName>
    </submittedName>
</protein>
<dbReference type="InterPro" id="IPR028976">
    <property type="entry name" value="CheC-like_sf"/>
</dbReference>
<sequence length="239" mass="26279">MKRGNLYISPRSWEIIMESIINEEIMGNNGSSSNSSSKLIQNFYITGLGKIEEIGKSAAKKAASFISDLTGKPVDIGVVSVMITTLMEIKKELKNEYKIFTGINFSGDISGVGVLIFSEESALTLSKSMLAEMGMDDDEDELNDMKISAINEACNLIISAYVDTLANSIGVSLNMSPPFFNKGIEQEIMENIFKEHNTTNPDDIILTFKSELYSKGIGSGFEVLMIMPPESINLLFQKL</sequence>
<dbReference type="EMBL" id="DQSV01000091">
    <property type="protein sequence ID" value="HIP17561.1"/>
    <property type="molecule type" value="Genomic_DNA"/>
</dbReference>
<dbReference type="PANTHER" id="PTHR43693">
    <property type="entry name" value="PROTEIN PHOSPHATASE CHEZ"/>
    <property type="match status" value="1"/>
</dbReference>
<dbReference type="Proteomes" id="UP000605144">
    <property type="component" value="Unassembled WGS sequence"/>
</dbReference>
<dbReference type="Gene3D" id="3.40.1550.10">
    <property type="entry name" value="CheC-like"/>
    <property type="match status" value="1"/>
</dbReference>
<keyword evidence="2" id="KW-0378">Hydrolase</keyword>
<gene>
    <name evidence="4" type="ORF">EYG76_04635</name>
</gene>
<evidence type="ECO:0000256" key="1">
    <source>
        <dbReference type="ARBA" id="ARBA00022500"/>
    </source>
</evidence>
<organism evidence="4 5">
    <name type="scientific">Methanothermococcus okinawensis</name>
    <dbReference type="NCBI Taxonomy" id="155863"/>
    <lineage>
        <taxon>Archaea</taxon>
        <taxon>Methanobacteriati</taxon>
        <taxon>Methanobacteriota</taxon>
        <taxon>Methanomada group</taxon>
        <taxon>Methanococci</taxon>
        <taxon>Methanococcales</taxon>
        <taxon>Methanococcaceae</taxon>
        <taxon>Methanothermococcus</taxon>
    </lineage>
</organism>
<evidence type="ECO:0000256" key="2">
    <source>
        <dbReference type="ARBA" id="ARBA00022801"/>
    </source>
</evidence>
<dbReference type="Pfam" id="PF13690">
    <property type="entry name" value="CheX"/>
    <property type="match status" value="1"/>
</dbReference>
<feature type="domain" description="Chemotaxis phosphatase CheX-like" evidence="3">
    <location>
        <begin position="103"/>
        <end position="188"/>
    </location>
</feature>
<keyword evidence="1" id="KW-0145">Chemotaxis</keyword>